<evidence type="ECO:0000313" key="2">
    <source>
        <dbReference type="Proteomes" id="UP000019183"/>
    </source>
</evidence>
<evidence type="ECO:0000313" key="1">
    <source>
        <dbReference type="EMBL" id="CDL12271.1"/>
    </source>
</evidence>
<dbReference type="AlphaFoldDB" id="W1DS84"/>
<proteinExistence type="predicted"/>
<keyword evidence="2" id="KW-1185">Reference proteome</keyword>
<comment type="caution">
    <text evidence="1">The sequence shown here is derived from an EMBL/GenBank/DDBJ whole genome shotgun (WGS) entry which is preliminary data.</text>
</comment>
<dbReference type="eggNOG" id="COG0583">
    <property type="taxonomic scope" value="Bacteria"/>
</dbReference>
<sequence>MHLLWRQDRRPLPKLTQFIAHLQQGMADALTTTRASE</sequence>
<reference evidence="1" key="1">
    <citation type="submission" date="2013-10" db="EMBL/GenBank/DDBJ databases">
        <title>Antibiotic resistance diversity of beta-lactamase producers in the General Hospital Vienna.</title>
        <authorList>
            <person name="Barisic I."/>
            <person name="Mitteregger D."/>
            <person name="Hirschl A.M."/>
            <person name="Noehammer C."/>
            <person name="Wiesinger-Mayr H."/>
        </authorList>
    </citation>
    <scope>NUCLEOTIDE SEQUENCE [LARGE SCALE GENOMIC DNA]</scope>
    <source>
        <strain evidence="1">IS43</strain>
    </source>
</reference>
<dbReference type="Proteomes" id="UP000019183">
    <property type="component" value="Unassembled WGS sequence"/>
</dbReference>
<organism evidence="1 2">
    <name type="scientific">Klebsiella pneumoniae IS43</name>
    <dbReference type="NCBI Taxonomy" id="1432552"/>
    <lineage>
        <taxon>Bacteria</taxon>
        <taxon>Pseudomonadati</taxon>
        <taxon>Pseudomonadota</taxon>
        <taxon>Gammaproteobacteria</taxon>
        <taxon>Enterobacterales</taxon>
        <taxon>Enterobacteriaceae</taxon>
        <taxon>Klebsiella/Raoultella group</taxon>
        <taxon>Klebsiella</taxon>
        <taxon>Klebsiella pneumoniae complex</taxon>
    </lineage>
</organism>
<dbReference type="EMBL" id="CBWK010000772">
    <property type="protein sequence ID" value="CDL12271.1"/>
    <property type="molecule type" value="Genomic_DNA"/>
</dbReference>
<name>W1DS84_KLEPN</name>
<protein>
    <submittedName>
        <fullName evidence="1">Transcriptional regulator, LysR family</fullName>
    </submittedName>
</protein>
<accession>W1DS84</accession>